<sequence length="4930" mass="506446">MKNDRQTYAGDFQLEALEPRVLLDAAWVDLDGGDWSDGANWSGGTVPVAGENVVIPDLNEGASITVGASVEVGSISVSGGAISIENGATMTVNSGGTISGDAAIEVADGELDLTGGDLTVQDSAQITVASGAAWTIGRVSTVTLNNTASVTNAGTITVAGQFQDGASSASTSYLQQSGGLYLTGPPISTTGLIDLFDPAQGVTTSGGSVTGWTNLGTGIDVLTSDNEATVVDGPNGSTMIHFNNSFNEGGLSFEASDESSLSSNGYFAFAVIRADWTVDGMGSSYPHILMAQDAQQVPLQWVQSTNEFQSKANPIATRPSFDGDTIAGSGETFVILAEILPTVQRLYVNGVIVSEVFNTVASFDFDANTIWEIGNAYTGDIGHVAIYDGSTALQYINKTGEALAGIYDVSWSRLETEVIPSRTGLDEGSAFRLGGTMVFEGGVIDGTGTIGANVIELGENVTVTTSGYTGHNGLGDLIFDASTSMTARGVFELKTSGDADRVSLISFTGTGTYDLREATGKMVSVDSPLSIGITKWVVEADNTDMLVDGVLLGSVEPIWGDGTTENPLIKVNYYNSGRVLRTRVAARDMDTYVFTGAVDNTIRDVGNWTVDGLPAANWPSPGSNIVIPEGTTVDTADIVWAFNSIVINGTFLANGAKISIRDADASSIGPNGTYTSTNGSSLSFSTGSTLSVEGTLEVGTASITTLLTPATILLGSGATLNVGSGELDLSGGLIGTGTVTAANTTIDTVLKPGGDDSAGTLSFVGDVTLSAGLTTTIDIIDSSTHDVVAVSGNIDYAGTLVLNVVGTPVLTSEDQIAFVTAATSSDLGHSVSVVGGALESLVPNGGGLTAVVTTETSLSSTLRSDLAGLQSLTRQFGSFFNLDAITGSSSPELAVLPSSLDDLFDLDAVLSSVTLPTFTASSSLTDLATTLIAAGYTIDFISGGATVGETIIPDAPEGSSSLIQIRYDVTLASGLTVDGGFAGDSFNGSTPELMQGLSDSTSLSGSIAWTASLGAALIFGVDGDGFFVSADSALVLAAAGSGTISGSGQIGNKTSVSLTGNAEADLSVRLALNTASGTYQLSELDGLLADFLAPTVSGTASVDAQFTVGGLTLDYAGDYSVTEDFAARTTDTSVSGTLTGSFALPGLTVSGTDTEATVAVTGSYDAGEGNWTLSGTFTDLDLNGLSVSSGTVSVVLDSADLSGSASMTLEPGFIGADSGQATVAISATFDADSGSITGTASLADLIVESNTGESLLIADQAELSVNLSIDFVNNELSGSIALTAEAASLSPDSSYTASLTDGEDVDSYAVEVSYDTESQVIGFTFDVLTIVAPSVFRVAVNGVSASYDRTAGSGSQTLATISDATIDVVALENASGTDPPSPSITTSQFVLRSDGFSIAEATAVLPDQSLGGFITLTAPTLTLSDFEYTQGSQPSGTLSLTAGSAALYPSSSGLTTQLSDVSGSLDPVSETFSFSAGSLTSAVGEAFQLDASSVSIAYDANGGASQTIATIGSATVTTPLIAGLDSATLSNVVLRANGMSIGSFTLEPVAEASVGIGDFVSFSGVVFEVANFDMSYDSGDVSFSGSVSLGADAVSLFPSASSFLSATLSDATIGFDFVGVNPSGDMALSASSLTVDLGEAIRVQTGAFTIAPNSSSANTISSATVSSPLVTGFNNGTVSDVQLTDTGISIGSVTLSPDEGEAVTIDDFISISGASLVVENLVIDTASDTPISGSITLSSSSVSLYPQSSIVSGALSGVTAVFDLSGSNPTGDLAISADALSLTIGDALEIAATSVVLTPGETVILTIAEATASSPMFAELESVALQDLALTQTGFSISTLSLGPEGGMTVSYDDVMTLDGVALSVSNFEYDVDSGISGDIGLSVSGLQLYPNSTAFEVSVVDPAVSIDLEGDGGLTITASAFSLRIGDALVLSATDVELTPSENTILTLASAVATSPSMSGAGQAIITDAEFTRDGFSLGSFVLGTSGQTLEFGAVNLEGAQVYADGFTFDYGTGEISGTLGISATGMQLYPGASQMESEVTGLSVEYSFDDDAWQIAASTFALQIGESLRIEASDVVITPNDEVILTVSTATVSSPSMTGLGTATLENFVVSQNGFTLGSFSFGQDPTSTSRMGDAIELTGVQLVVTNFEYEYVEGEGSIAAGGIGLSAVGLALFPDSNAFTTEVTDLAMSYDLSGNGELVITAGTFALEIGTALRLDAEDIVITPDRETILTIGTAVASSPALSGMTAELEGLVITREGFSIDALDLTPVPGATLSLGGVATLTGASIGVRDFVYTASDNQITGSIALGAQELTLFPGNSAFTAVATDIVGTFPIDGSSIGGMTLEVGNLEIEVGGLLHFSATDLVITPEGSTIVTVGDVSAALTLGSTTIAAEGGNFSILADGSFQANEGFYVGLDLSTGPAALAMPSWLGFRITELALIWPDFNGAVDEFYVRVSAEVTGIAGQSFAVTGAVSDMLIDPSLVAAGKMGIVDVGAVSVTIGGAMFGGEASGSLALGVVRLDADGNQIATGDVTTEVASSVFYGGIRATFSMGGVNGFSISIGLSELGPINVYISSGFPIILDPTSGLALTNIRGGVLFNTTIPDVTDAFELRGAAFQPQGELTDAQWLEMLEGSVVNAARAPPGEGANWDAFNQSMRMELGATLYSANASTNAFRADVDLIFDSNGKLVIAGDFTFGNSATIGGWLYTDLTSLEGGSLDMVFLADQPKDLPVFTVYGNLSIEFSRVDGQAITSENLADSVTFSLTDGGMILSALGMVEVKFSGNVEMSYSEGQLDLVFDGTVDLPLLDNALVGAGELHVVDPSSDTPTIWGAIVVEPDFSALDQLGLSLEGFAMLRINSTLSEKSVSLAVPGHEDPIEFDLPSLSAGLYVYDAKASFQQGGQDWFRIEGELSLEITPTHLEAFVIGDLFVGPEGAETLTFNAIGFMRIAPEGMAAKIGLTMQGEWLGAEMGIEIGDGVTYLLELNTTGSEVTYTMPDSVAGHNVDPIEGSSTLTISAAAPGRDAGSYLLFRMNGTLTLLGSMTLEGEHQVLVTPDSLELSTDSQLVMRAGSTVVAKWNAKGGIYLGDTGAAAALEIQLSQNPSGSGFSMGGDFTLFFNATGEALTVGGYDLEAGYFLRVRLDGYLSVQGMRLEGIFGFVISDSKVAISVDATLALTSGGNVVFGFDVLGAMQVDKYGLAAAFDITITENKLSEIGAGLTPSFAPTGKLRINTTNRAFSLDGVSLSKGVYAEVTLSGSLKIESAILLEGDFTVSVSNSILGLAVDGDLKVLVPGSTVTAFKASVDGYMQIRSNGLLAAINVSMSNSVPSALGFSLSGSSSAQLRINTTPNTRSVTVGGKRVRMSAGTVEFSFKAKLKAGAFTFNANILVEQRGRSSLKLSLSGKIKIFSTNMNLGSGWIIIYRNGTVGKFTLNLPSGKKLGVSNIFEVKGKFKLTFNTRSSESFGISASSFQVDVSKTTVTVGGLKLSGSLQIKASGSASNPSFKITIPKSDPLKLDVLGIATVGIYGSLSSSGKVSLSGTANFKLGSKKYVRLDGKVTVSIGSNTSVAFSGKLYLFGKTVGSINQKFGVSSGKVKGFSFKKSVNIGVKGYSIKVNGKLKFSVGGKGIKVDGKVKAKFWGKNITFTVKAQAGPSYSEWFSLKGEFKYKKKFGFAGASVTGSFTATVYFHSNVSKSYIKGKGKLTVKLETYWKTYKTSKSFSVTIKMNGSFSVKVKMPWWLPDIKFKGDLGKSLRSSGSDLVGGYGFVDTEGDGTWSSGDIWIPVDESGELSYEIGDPLTWVVGDGYGFYDENDNGVWDQLTEARVYLDADGTLPDLIELAQTDTIAFDPDSDLGLLAAYGLLDEEGTYVGGLDSELGQIAVIGGSFAEYDDDGNETLTANEGVVYLDNEVIGSTDLVGEGQIVFFDTNGNGVVDDFEVQVVADEEGNYAFATETPEPEIKDLGLLALYDTNGNGVLDPSEGSLVITGGTDRNTGEVSSAVLSIDGSALAAGASVVTPLTPVITAISSQGGLDYETASALLGLALGIPDTVELANFDPSSEDAGTAEGSEVLRAMSQVESLLKTGSKLLSEASGGALASSDANSALLDALAQEILNNDGSLDLTDAATVSAIIANAASGFNFDVAASSLDAVAIVTAALNSAAVGYAANSVNVIRDLARIDLVIADSVYGEIPTLLQDASATDGFVQSHTGAALETLLANAALVEAEPPVLQPIENPSMDEIEEGSTLVGLDIDAGLTPIQRLSVAVETSNSDLLPEGSIEVLFNGEAWTLVVTPVDGVLGSSEVTVTVSDGESVSTQTFTYAVSEELPPAVDSPVVDSLAPTNAVAGEEIYYLIETVAGTEGASVVITPVSEIPAWMTFVDNGDGTASLTGTPSADLLDEEGLGPQLDFRFTVTDSAGGVAEHAFSVIVSETELIPLPDLEDFEMPDAIVGQSYSVTLRYDSLDWAGFTVSAENLPAWLSLQDNGDGSITLIGTPELSDVENSVFRMVIQDEFGQSKMEEISLLVAEELVIDVVDSIETRQDTTTSVVLTIEGDDSNQGELTITSDNEDLLPTTGLRLTGSGSQRILSITPVAGEIGTATLTLSYTLDGRTVTETILVTVNAVDKPVVVNNELPIVTRPVGEATLVYDLSAVFGGTNEEVTYEVVSVSDSLLVTSAVIEDGRLVVTLAGDRAGLAEVQVVASTIGAASGTVLTASSSLRFNIVPSTTVSGPFFTRDSAGRSFANFYVELDATVNQSVSVDFATLEGSAVAGVDYLATSGTVIIPAGSSSGMISIQMLKYNFRDELTFGISLGKSLGTSIGDTDTGEVEIPVDHVLLYNLNENASTVQIELRLSFFGYTSYQIGDSQSAEEDSAFATLAVRSASTESVSFADTARVGTIGQGLVESVSLSKGSRLLAATSLEALSAPTL</sequence>
<dbReference type="InterPro" id="IPR018247">
    <property type="entry name" value="EF_Hand_1_Ca_BS"/>
</dbReference>
<dbReference type="Proteomes" id="UP000526501">
    <property type="component" value="Unassembled WGS sequence"/>
</dbReference>
<keyword evidence="2" id="KW-1185">Reference proteome</keyword>
<name>A0A7X1B8F4_9BACT</name>
<proteinExistence type="predicted"/>
<protein>
    <submittedName>
        <fullName evidence="1">LEPR-XLL domain-containing protein</fullName>
    </submittedName>
</protein>
<reference evidence="1 2" key="1">
    <citation type="submission" date="2020-07" db="EMBL/GenBank/DDBJ databases">
        <authorList>
            <person name="Feng X."/>
        </authorList>
    </citation>
    <scope>NUCLEOTIDE SEQUENCE [LARGE SCALE GENOMIC DNA]</scope>
    <source>
        <strain evidence="1 2">JCM23202</strain>
    </source>
</reference>
<evidence type="ECO:0000313" key="2">
    <source>
        <dbReference type="Proteomes" id="UP000526501"/>
    </source>
</evidence>
<comment type="caution">
    <text evidence="1">The sequence shown here is derived from an EMBL/GenBank/DDBJ whole genome shotgun (WGS) entry which is preliminary data.</text>
</comment>
<dbReference type="InterPro" id="IPR011992">
    <property type="entry name" value="EF-hand-dom_pair"/>
</dbReference>
<dbReference type="InterPro" id="IPR015919">
    <property type="entry name" value="Cadherin-like_sf"/>
</dbReference>
<evidence type="ECO:0000313" key="1">
    <source>
        <dbReference type="EMBL" id="MBC2607284.1"/>
    </source>
</evidence>
<dbReference type="SUPFAM" id="SSF141072">
    <property type="entry name" value="CalX-like"/>
    <property type="match status" value="1"/>
</dbReference>
<organism evidence="1 2">
    <name type="scientific">Pelagicoccus albus</name>
    <dbReference type="NCBI Taxonomy" id="415222"/>
    <lineage>
        <taxon>Bacteria</taxon>
        <taxon>Pseudomonadati</taxon>
        <taxon>Verrucomicrobiota</taxon>
        <taxon>Opitutia</taxon>
        <taxon>Puniceicoccales</taxon>
        <taxon>Pelagicoccaceae</taxon>
        <taxon>Pelagicoccus</taxon>
    </lineage>
</organism>
<dbReference type="InterPro" id="IPR038081">
    <property type="entry name" value="CalX-like_sf"/>
</dbReference>
<dbReference type="RefSeq" id="WP_185661309.1">
    <property type="nucleotide sequence ID" value="NZ_CAWPOO010000012.1"/>
</dbReference>
<dbReference type="PROSITE" id="PS00018">
    <property type="entry name" value="EF_HAND_1"/>
    <property type="match status" value="1"/>
</dbReference>
<dbReference type="EMBL" id="JACHVC010000012">
    <property type="protein sequence ID" value="MBC2607284.1"/>
    <property type="molecule type" value="Genomic_DNA"/>
</dbReference>
<dbReference type="SUPFAM" id="SSF47473">
    <property type="entry name" value="EF-hand"/>
    <property type="match status" value="1"/>
</dbReference>
<dbReference type="NCBIfam" id="NF012209">
    <property type="entry name" value="LEPR-8K"/>
    <property type="match status" value="1"/>
</dbReference>
<accession>A0A7X1B8F4</accession>
<dbReference type="Gene3D" id="2.60.40.2030">
    <property type="match status" value="1"/>
</dbReference>
<gene>
    <name evidence="1" type="ORF">H5P27_14630</name>
</gene>
<dbReference type="GO" id="GO:0005509">
    <property type="term" value="F:calcium ion binding"/>
    <property type="evidence" value="ECO:0007669"/>
    <property type="project" value="InterPro"/>
</dbReference>
<dbReference type="InterPro" id="IPR053786">
    <property type="entry name" value="LEPRxLL_CS"/>
</dbReference>
<dbReference type="GO" id="GO:0016020">
    <property type="term" value="C:membrane"/>
    <property type="evidence" value="ECO:0007669"/>
    <property type="project" value="InterPro"/>
</dbReference>
<dbReference type="SUPFAM" id="SSF49313">
    <property type="entry name" value="Cadherin-like"/>
    <property type="match status" value="2"/>
</dbReference>